<dbReference type="RefSeq" id="WP_305749958.1">
    <property type="nucleotide sequence ID" value="NZ_JAUZEE010000006.1"/>
</dbReference>
<proteinExistence type="predicted"/>
<keyword evidence="1" id="KW-0812">Transmembrane</keyword>
<comment type="caution">
    <text evidence="2">The sequence shown here is derived from an EMBL/GenBank/DDBJ whole genome shotgun (WGS) entry which is preliminary data.</text>
</comment>
<keyword evidence="1" id="KW-0472">Membrane</keyword>
<dbReference type="EMBL" id="JAUZEE010000006">
    <property type="protein sequence ID" value="MDP4301402.1"/>
    <property type="molecule type" value="Genomic_DNA"/>
</dbReference>
<organism evidence="2 3">
    <name type="scientific">Leptothrix discophora</name>
    <dbReference type="NCBI Taxonomy" id="89"/>
    <lineage>
        <taxon>Bacteria</taxon>
        <taxon>Pseudomonadati</taxon>
        <taxon>Pseudomonadota</taxon>
        <taxon>Betaproteobacteria</taxon>
        <taxon>Burkholderiales</taxon>
        <taxon>Sphaerotilaceae</taxon>
        <taxon>Leptothrix</taxon>
    </lineage>
</organism>
<evidence type="ECO:0000313" key="3">
    <source>
        <dbReference type="Proteomes" id="UP001235760"/>
    </source>
</evidence>
<sequence>MTQQFTTLSQAGHTLHDSLANQALFILSFSVVFCVAIAAQLLFVRWRSWFPGAESEKSLIKGVRAGVYTFLSHLN</sequence>
<name>A0ABT9G4I6_LEPDI</name>
<accession>A0ABT9G4I6</accession>
<keyword evidence="1" id="KW-1133">Transmembrane helix</keyword>
<evidence type="ECO:0000256" key="1">
    <source>
        <dbReference type="SAM" id="Phobius"/>
    </source>
</evidence>
<keyword evidence="3" id="KW-1185">Reference proteome</keyword>
<evidence type="ECO:0000313" key="2">
    <source>
        <dbReference type="EMBL" id="MDP4301402.1"/>
    </source>
</evidence>
<evidence type="ECO:0008006" key="4">
    <source>
        <dbReference type="Google" id="ProtNLM"/>
    </source>
</evidence>
<gene>
    <name evidence="2" type="ORF">Q8X39_12200</name>
</gene>
<dbReference type="Proteomes" id="UP001235760">
    <property type="component" value="Unassembled WGS sequence"/>
</dbReference>
<protein>
    <recommendedName>
        <fullName evidence="4">Mechanosensitive ion channel protein MscS</fullName>
    </recommendedName>
</protein>
<reference evidence="2 3" key="1">
    <citation type="submission" date="2023-08" db="EMBL/GenBank/DDBJ databases">
        <authorList>
            <person name="Roldan D.M."/>
            <person name="Menes R.J."/>
        </authorList>
    </citation>
    <scope>NUCLEOTIDE SEQUENCE [LARGE SCALE GENOMIC DNA]</scope>
    <source>
        <strain evidence="2 3">CCM 2812</strain>
    </source>
</reference>
<feature type="transmembrane region" description="Helical" evidence="1">
    <location>
        <begin position="23"/>
        <end position="44"/>
    </location>
</feature>